<dbReference type="EMBL" id="AWEY01000038">
    <property type="protein sequence ID" value="ERK38451.1"/>
    <property type="molecule type" value="Genomic_DNA"/>
</dbReference>
<evidence type="ECO:0000313" key="1">
    <source>
        <dbReference type="EMBL" id="ERK38451.1"/>
    </source>
</evidence>
<sequence>MENIKGRIRVTLANSLHNAALTLDFRLAEAEEFTKMLSKREVFDEIRKANPAIEKLRSLLDLEMA</sequence>
<gene>
    <name evidence="1" type="ORF">HMPREF9135_1462</name>
</gene>
<reference evidence="1 2" key="1">
    <citation type="submission" date="2013-08" db="EMBL/GenBank/DDBJ databases">
        <authorList>
            <person name="Durkin A.S."/>
            <person name="Haft D.R."/>
            <person name="McCorrison J."/>
            <person name="Torralba M."/>
            <person name="Gillis M."/>
            <person name="Haft D.H."/>
            <person name="Methe B."/>
            <person name="Sutton G."/>
            <person name="Nelson K.E."/>
        </authorList>
    </citation>
    <scope>NUCLEOTIDE SEQUENCE [LARGE SCALE GENOMIC DNA]</scope>
    <source>
        <strain evidence="1 2">F0067</strain>
    </source>
</reference>
<name>U2P2S1_9BACT</name>
<dbReference type="Proteomes" id="UP000016648">
    <property type="component" value="Unassembled WGS sequence"/>
</dbReference>
<dbReference type="PATRIC" id="fig|1115809.3.peg.2234"/>
<accession>U2P2S1</accession>
<protein>
    <submittedName>
        <fullName evidence="1">Uncharacterized protein</fullName>
    </submittedName>
</protein>
<evidence type="ECO:0000313" key="2">
    <source>
        <dbReference type="Proteomes" id="UP000016648"/>
    </source>
</evidence>
<dbReference type="AlphaFoldDB" id="U2P2S1"/>
<proteinExistence type="predicted"/>
<keyword evidence="2" id="KW-1185">Reference proteome</keyword>
<comment type="caution">
    <text evidence="1">The sequence shown here is derived from an EMBL/GenBank/DDBJ whole genome shotgun (WGS) entry which is preliminary data.</text>
</comment>
<organism evidence="1 2">
    <name type="scientific">Segatella baroniae F0067</name>
    <dbReference type="NCBI Taxonomy" id="1115809"/>
    <lineage>
        <taxon>Bacteria</taxon>
        <taxon>Pseudomonadati</taxon>
        <taxon>Bacteroidota</taxon>
        <taxon>Bacteroidia</taxon>
        <taxon>Bacteroidales</taxon>
        <taxon>Prevotellaceae</taxon>
        <taxon>Segatella</taxon>
    </lineage>
</organism>